<keyword evidence="1" id="KW-0472">Membrane</keyword>
<dbReference type="EMBL" id="JASZZN010000006">
    <property type="protein sequence ID" value="MDM4015675.1"/>
    <property type="molecule type" value="Genomic_DNA"/>
</dbReference>
<dbReference type="InterPro" id="IPR021471">
    <property type="entry name" value="DUF3124"/>
</dbReference>
<name>A0ABT7PGN6_9BACT</name>
<keyword evidence="1" id="KW-1133">Transmembrane helix</keyword>
<accession>A0ABT7PGN6</accession>
<evidence type="ECO:0000313" key="2">
    <source>
        <dbReference type="EMBL" id="MDM4015675.1"/>
    </source>
</evidence>
<proteinExistence type="predicted"/>
<dbReference type="Proteomes" id="UP001239462">
    <property type="component" value="Unassembled WGS sequence"/>
</dbReference>
<evidence type="ECO:0000256" key="1">
    <source>
        <dbReference type="SAM" id="Phobius"/>
    </source>
</evidence>
<reference evidence="2 3" key="1">
    <citation type="submission" date="2023-06" db="EMBL/GenBank/DDBJ databases">
        <title>Roseiconus lacunae JC819 isolated from Gulf of Mannar region, Tamil Nadu.</title>
        <authorList>
            <person name="Pk S."/>
            <person name="Ch S."/>
            <person name="Ch V.R."/>
        </authorList>
    </citation>
    <scope>NUCLEOTIDE SEQUENCE [LARGE SCALE GENOMIC DNA]</scope>
    <source>
        <strain evidence="2 3">JC819</strain>
    </source>
</reference>
<gene>
    <name evidence="2" type="ORF">QTN89_09560</name>
</gene>
<evidence type="ECO:0000313" key="3">
    <source>
        <dbReference type="Proteomes" id="UP001239462"/>
    </source>
</evidence>
<dbReference type="RefSeq" id="WP_149497420.1">
    <property type="nucleotide sequence ID" value="NZ_CP141221.1"/>
</dbReference>
<keyword evidence="1" id="KW-0812">Transmembrane</keyword>
<sequence length="208" mass="23183">MAGRITDENADGLFRRLKLLAFLTIVIPAVILVVFIELRFRSIEQSIPFQQAGTRDRYREEIDTLPTDPVAGQTLYAPAYSHIYHQKGAPYLLTVTLYVRNTDPEHEIVVSSVRYFDTGGREIRSLLNKPLRLAPLAATEFVIEKEDRIGGSGASFLVQWQASQDVTRPVVETVNVDTSGAQGISFIVPATVISENHRHHDPAATEEP</sequence>
<keyword evidence="3" id="KW-1185">Reference proteome</keyword>
<protein>
    <submittedName>
        <fullName evidence="2">DUF3124 domain-containing protein</fullName>
    </submittedName>
</protein>
<dbReference type="Pfam" id="PF11322">
    <property type="entry name" value="DUF3124"/>
    <property type="match status" value="1"/>
</dbReference>
<comment type="caution">
    <text evidence="2">The sequence shown here is derived from an EMBL/GenBank/DDBJ whole genome shotgun (WGS) entry which is preliminary data.</text>
</comment>
<organism evidence="2 3">
    <name type="scientific">Roseiconus lacunae</name>
    <dbReference type="NCBI Taxonomy" id="2605694"/>
    <lineage>
        <taxon>Bacteria</taxon>
        <taxon>Pseudomonadati</taxon>
        <taxon>Planctomycetota</taxon>
        <taxon>Planctomycetia</taxon>
        <taxon>Pirellulales</taxon>
        <taxon>Pirellulaceae</taxon>
        <taxon>Roseiconus</taxon>
    </lineage>
</organism>
<feature type="transmembrane region" description="Helical" evidence="1">
    <location>
        <begin position="20"/>
        <end position="40"/>
    </location>
</feature>